<protein>
    <submittedName>
        <fullName evidence="4">ABC-1 domain protein</fullName>
    </submittedName>
</protein>
<dbReference type="STRING" id="589865.DaAHT2_0151"/>
<dbReference type="EMBL" id="CP001940">
    <property type="protein sequence ID" value="ADH84862.1"/>
    <property type="molecule type" value="Genomic_DNA"/>
</dbReference>
<keyword evidence="2" id="KW-0472">Membrane</keyword>
<dbReference type="OrthoDB" id="9795390at2"/>
<evidence type="ECO:0000313" key="4">
    <source>
        <dbReference type="EMBL" id="ADH84862.1"/>
    </source>
</evidence>
<dbReference type="InterPro" id="IPR004147">
    <property type="entry name" value="ABC1_dom"/>
</dbReference>
<accession>D6Z5Y0</accession>
<dbReference type="InterPro" id="IPR011009">
    <property type="entry name" value="Kinase-like_dom_sf"/>
</dbReference>
<dbReference type="HOGENOM" id="CLU_006533_0_2_7"/>
<dbReference type="InterPro" id="IPR000719">
    <property type="entry name" value="Prot_kinase_dom"/>
</dbReference>
<dbReference type="GO" id="GO:0004672">
    <property type="term" value="F:protein kinase activity"/>
    <property type="evidence" value="ECO:0007669"/>
    <property type="project" value="InterPro"/>
</dbReference>
<comment type="similarity">
    <text evidence="1">Belongs to the protein kinase superfamily. ADCK protein kinase family.</text>
</comment>
<dbReference type="RefSeq" id="WP_013162393.1">
    <property type="nucleotide sequence ID" value="NC_014216.1"/>
</dbReference>
<evidence type="ECO:0000256" key="2">
    <source>
        <dbReference type="SAM" id="Phobius"/>
    </source>
</evidence>
<dbReference type="KEGG" id="dak:DaAHT2_0151"/>
<dbReference type="AlphaFoldDB" id="D6Z5Y0"/>
<evidence type="ECO:0000256" key="1">
    <source>
        <dbReference type="ARBA" id="ARBA00009670"/>
    </source>
</evidence>
<dbReference type="PANTHER" id="PTHR10566:SF113">
    <property type="entry name" value="PROTEIN ACTIVITY OF BC1 COMPLEX KINASE 7, CHLOROPLASTIC"/>
    <property type="match status" value="1"/>
</dbReference>
<sequence>MDLRTFAHMGRYKEIVTILWRYGFNEVVERLEFPGHHLLGRIHTQSSELDTGTRIRKAMEELGPAFIKIGQFLSMRHDIFPPAVLRELRKLQDEVPPTPFPAIREVLENSLGRPIPEVFSHFEEEPLAAASLAQVHRAVLLEQRQVVAVKVQRPNTLELVRKDLEILEIIARQINERVESLRVYNLPKLAQQIHRLMLKEIDFNREMRNMRIMRSILVEPGFFVPAVFPDYSNSRVLTMELARGQKLKDIDLEKLADRHELARRGMSMVISQVLENGFFHADPHPGNFLIDKDGTISLLDWGMVGRLPAEMRYNMIDLVSSFVEKDTEEIVNIMLEFVSGAEKADKRSLQNEVMEVINLFHHLPLKEINLGLILNDTTRILREQGLVLSAEPAIMIKALVTVESTAQQICPDLNTIEEIKPFVSRLTEERYKFANLRRGFMRNLKYFFKIQRKLPGSILAITDKIEHDELAIRFRHERLEGLQHTLERITNRMILGLITASLFVTSGLIIFADIGPPLWGYPYLGMIGFLLAMALAIYLVISILRASKY</sequence>
<dbReference type="Pfam" id="PF03109">
    <property type="entry name" value="ABC1"/>
    <property type="match status" value="1"/>
</dbReference>
<feature type="domain" description="Protein kinase" evidence="3">
    <location>
        <begin position="121"/>
        <end position="423"/>
    </location>
</feature>
<dbReference type="CDD" id="cd05121">
    <property type="entry name" value="ABC1_ADCK3-like"/>
    <property type="match status" value="1"/>
</dbReference>
<organism evidence="4 5">
    <name type="scientific">Desulfurivibrio alkaliphilus (strain DSM 19089 / UNIQEM U267 / AHT2)</name>
    <dbReference type="NCBI Taxonomy" id="589865"/>
    <lineage>
        <taxon>Bacteria</taxon>
        <taxon>Pseudomonadati</taxon>
        <taxon>Thermodesulfobacteriota</taxon>
        <taxon>Desulfobulbia</taxon>
        <taxon>Desulfobulbales</taxon>
        <taxon>Desulfobulbaceae</taxon>
        <taxon>Desulfurivibrio</taxon>
    </lineage>
</organism>
<dbReference type="PROSITE" id="PS50011">
    <property type="entry name" value="PROTEIN_KINASE_DOM"/>
    <property type="match status" value="1"/>
</dbReference>
<keyword evidence="5" id="KW-1185">Reference proteome</keyword>
<dbReference type="Gene3D" id="1.10.510.10">
    <property type="entry name" value="Transferase(Phosphotransferase) domain 1"/>
    <property type="match status" value="1"/>
</dbReference>
<keyword evidence="2" id="KW-0812">Transmembrane</keyword>
<feature type="transmembrane region" description="Helical" evidence="2">
    <location>
        <begin position="493"/>
        <end position="511"/>
    </location>
</feature>
<dbReference type="SUPFAM" id="SSF56112">
    <property type="entry name" value="Protein kinase-like (PK-like)"/>
    <property type="match status" value="1"/>
</dbReference>
<dbReference type="InterPro" id="IPR050154">
    <property type="entry name" value="UbiB_kinase"/>
</dbReference>
<evidence type="ECO:0000259" key="3">
    <source>
        <dbReference type="PROSITE" id="PS50011"/>
    </source>
</evidence>
<name>D6Z5Y0_DESAT</name>
<gene>
    <name evidence="4" type="ordered locus">DaAHT2_0151</name>
</gene>
<dbReference type="GO" id="GO:0005524">
    <property type="term" value="F:ATP binding"/>
    <property type="evidence" value="ECO:0007669"/>
    <property type="project" value="InterPro"/>
</dbReference>
<evidence type="ECO:0000313" key="5">
    <source>
        <dbReference type="Proteomes" id="UP000001508"/>
    </source>
</evidence>
<feature type="transmembrane region" description="Helical" evidence="2">
    <location>
        <begin position="523"/>
        <end position="544"/>
    </location>
</feature>
<dbReference type="PANTHER" id="PTHR10566">
    <property type="entry name" value="CHAPERONE-ACTIVITY OF BC1 COMPLEX CABC1 -RELATED"/>
    <property type="match status" value="1"/>
</dbReference>
<dbReference type="FunCoup" id="D6Z5Y0">
    <property type="interactions" value="290"/>
</dbReference>
<dbReference type="eggNOG" id="COG0661">
    <property type="taxonomic scope" value="Bacteria"/>
</dbReference>
<dbReference type="InParanoid" id="D6Z5Y0"/>
<reference evidence="5" key="1">
    <citation type="submission" date="2010-02" db="EMBL/GenBank/DDBJ databases">
        <title>Complete sequence of Desulfurivibrio alkaliphilus AHT2.</title>
        <authorList>
            <consortium name="US DOE Joint Genome Institute"/>
            <person name="Pitluck S."/>
            <person name="Chertkov O."/>
            <person name="Detter J.C."/>
            <person name="Han C."/>
            <person name="Tapia R."/>
            <person name="Larimer F."/>
            <person name="Land M."/>
            <person name="Hauser L."/>
            <person name="Kyrpides N."/>
            <person name="Mikhailova N."/>
            <person name="Sorokin D.Y."/>
            <person name="Muyzer G."/>
            <person name="Woyke T."/>
        </authorList>
    </citation>
    <scope>NUCLEOTIDE SEQUENCE [LARGE SCALE GENOMIC DNA]</scope>
    <source>
        <strain evidence="5">DSM 19089 / UNIQEM U267 / AHT2</strain>
    </source>
</reference>
<keyword evidence="2" id="KW-1133">Transmembrane helix</keyword>
<dbReference type="Proteomes" id="UP000001508">
    <property type="component" value="Chromosome"/>
</dbReference>
<proteinExistence type="inferred from homology"/>